<evidence type="ECO:0000256" key="5">
    <source>
        <dbReference type="ARBA" id="ARBA00038359"/>
    </source>
</evidence>
<dbReference type="GO" id="GO:0016765">
    <property type="term" value="F:transferase activity, transferring alkyl or aryl (other than methyl) groups"/>
    <property type="evidence" value="ECO:0007669"/>
    <property type="project" value="InterPro"/>
</dbReference>
<evidence type="ECO:0000256" key="2">
    <source>
        <dbReference type="ARBA" id="ARBA00022692"/>
    </source>
</evidence>
<evidence type="ECO:0000313" key="10">
    <source>
        <dbReference type="Proteomes" id="UP000078576"/>
    </source>
</evidence>
<dbReference type="InterPro" id="IPR000537">
    <property type="entry name" value="UbiA_prenyltransferase"/>
</dbReference>
<protein>
    <submittedName>
        <fullName evidence="9">Digeranylgeranylglyceryl phosphate synthase</fullName>
    </submittedName>
</protein>
<reference evidence="10" key="1">
    <citation type="submission" date="2014-12" db="EMBL/GenBank/DDBJ databases">
        <title>Genome Sequence of Valsa Canker Pathogens Uncovers a Specific Adaption of Colonization on Woody Bark.</title>
        <authorList>
            <person name="Yin Z."/>
            <person name="Liu H."/>
            <person name="Gao X."/>
            <person name="Li Z."/>
            <person name="Song N."/>
            <person name="Ke X."/>
            <person name="Dai Q."/>
            <person name="Wu Y."/>
            <person name="Sun Y."/>
            <person name="Xu J.-R."/>
            <person name="Kang Z.K."/>
            <person name="Wang L."/>
            <person name="Huang L."/>
        </authorList>
    </citation>
    <scope>NUCLEOTIDE SEQUENCE [LARGE SCALE GENOMIC DNA]</scope>
    <source>
        <strain evidence="10">SXYL134</strain>
    </source>
</reference>
<accession>A0A194UMQ9</accession>
<evidence type="ECO:0000256" key="3">
    <source>
        <dbReference type="ARBA" id="ARBA00022989"/>
    </source>
</evidence>
<keyword evidence="4 7" id="KW-0472">Membrane</keyword>
<dbReference type="Pfam" id="PF01040">
    <property type="entry name" value="UbiA"/>
    <property type="match status" value="1"/>
</dbReference>
<feature type="transmembrane region" description="Helical" evidence="7">
    <location>
        <begin position="305"/>
        <end position="328"/>
    </location>
</feature>
<dbReference type="PANTHER" id="PTHR33048">
    <property type="entry name" value="PTH11-LIKE INTEGRAL MEMBRANE PROTEIN (AFU_ORTHOLOGUE AFUA_5G11245)"/>
    <property type="match status" value="1"/>
</dbReference>
<dbReference type="Pfam" id="PF20684">
    <property type="entry name" value="Fung_rhodopsin"/>
    <property type="match status" value="1"/>
</dbReference>
<evidence type="ECO:0000256" key="4">
    <source>
        <dbReference type="ARBA" id="ARBA00023136"/>
    </source>
</evidence>
<gene>
    <name evidence="9" type="ORF">VP1G_00327</name>
</gene>
<keyword evidence="10" id="KW-1185">Reference proteome</keyword>
<sequence>MIRSVWSRPANKPGPKSSASLQQQFPNSTSSLLYHAYTVYLFSCNNIKDIICMGFLFGVLTASVASRVSMGPSLPFSQIFESAPGMLLWSWSNLFLFNLHNQRHAPAIAEDAINKPWRPLPAGRLSPHQATRIMYCTYPVVLIISSVAGGMLPCLLEAVFCLWYNEWGGASDPVLKNILNGLGFACFFAGPLEIATGQSVISGGMKVATWLSILAAAITTTSHAQDFRDMDGDRATGRMTVPLLIGDMNARVLLAFGVAGWTGVACWFWGVTVVSFVTTTLAVVTLSLRIWSRHLQNLPLGFPDYMAIVAMILTAGTVSVFLAAAFAADLGIHLQEVLADDPAKFALHMRGFLLCKPVQFNWDKTIAGTCTGENTAYLVAGVTNLAVDMFIVILPMPLVFRLQMTLSRRISVAGMFSLGALICVMSQLRVLWLANWNLSDMTYTVTPGAIYSILEPTLGVVNACLPTIKPAINKMFGTGTLNWSRRDSLSKNLSGEVTVQNRRSNFIGPVKGNITPDFDRLEDDIHLHKVRVEYSPERKVTYGNNITVDKEFKIHSPGDDNV</sequence>
<dbReference type="GO" id="GO:0016020">
    <property type="term" value="C:membrane"/>
    <property type="evidence" value="ECO:0007669"/>
    <property type="project" value="UniProtKB-SubCell"/>
</dbReference>
<evidence type="ECO:0000256" key="6">
    <source>
        <dbReference type="SAM" id="MobiDB-lite"/>
    </source>
</evidence>
<dbReference type="STRING" id="694573.A0A194UMQ9"/>
<dbReference type="CDD" id="cd13965">
    <property type="entry name" value="PT_UbiA_3"/>
    <property type="match status" value="1"/>
</dbReference>
<evidence type="ECO:0000313" key="9">
    <source>
        <dbReference type="EMBL" id="KUI52943.1"/>
    </source>
</evidence>
<dbReference type="InterPro" id="IPR052337">
    <property type="entry name" value="SAT4-like"/>
</dbReference>
<dbReference type="OrthoDB" id="434972at2759"/>
<dbReference type="PANTHER" id="PTHR33048:SF57">
    <property type="entry name" value="INTEGRAL MEMBRANE PROTEIN-RELATED"/>
    <property type="match status" value="1"/>
</dbReference>
<evidence type="ECO:0000256" key="7">
    <source>
        <dbReference type="SAM" id="Phobius"/>
    </source>
</evidence>
<dbReference type="Proteomes" id="UP000078576">
    <property type="component" value="Unassembled WGS sequence"/>
</dbReference>
<feature type="region of interest" description="Disordered" evidence="6">
    <location>
        <begin position="1"/>
        <end position="23"/>
    </location>
</feature>
<feature type="transmembrane region" description="Helical" evidence="7">
    <location>
        <begin position="207"/>
        <end position="224"/>
    </location>
</feature>
<dbReference type="AlphaFoldDB" id="A0A194UMQ9"/>
<feature type="domain" description="Rhodopsin" evidence="8">
    <location>
        <begin position="351"/>
        <end position="473"/>
    </location>
</feature>
<feature type="transmembrane region" description="Helical" evidence="7">
    <location>
        <begin position="252"/>
        <end position="284"/>
    </location>
</feature>
<feature type="transmembrane region" description="Helical" evidence="7">
    <location>
        <begin position="412"/>
        <end position="432"/>
    </location>
</feature>
<comment type="similarity">
    <text evidence="5">Belongs to the SAT4 family.</text>
</comment>
<comment type="subcellular location">
    <subcellularLocation>
        <location evidence="1">Membrane</location>
        <topology evidence="1">Multi-pass membrane protein</topology>
    </subcellularLocation>
</comment>
<dbReference type="InterPro" id="IPR049326">
    <property type="entry name" value="Rhodopsin_dom_fungi"/>
</dbReference>
<keyword evidence="2 7" id="KW-0812">Transmembrane</keyword>
<dbReference type="EMBL" id="KN714667">
    <property type="protein sequence ID" value="KUI52943.1"/>
    <property type="molecule type" value="Genomic_DNA"/>
</dbReference>
<keyword evidence="3 7" id="KW-1133">Transmembrane helix</keyword>
<feature type="transmembrane region" description="Helical" evidence="7">
    <location>
        <begin position="177"/>
        <end position="195"/>
    </location>
</feature>
<feature type="transmembrane region" description="Helical" evidence="7">
    <location>
        <begin position="376"/>
        <end position="400"/>
    </location>
</feature>
<evidence type="ECO:0000259" key="8">
    <source>
        <dbReference type="Pfam" id="PF20684"/>
    </source>
</evidence>
<organism evidence="9 10">
    <name type="scientific">Cytospora mali</name>
    <name type="common">Apple Valsa canker fungus</name>
    <name type="synonym">Valsa mali</name>
    <dbReference type="NCBI Taxonomy" id="578113"/>
    <lineage>
        <taxon>Eukaryota</taxon>
        <taxon>Fungi</taxon>
        <taxon>Dikarya</taxon>
        <taxon>Ascomycota</taxon>
        <taxon>Pezizomycotina</taxon>
        <taxon>Sordariomycetes</taxon>
        <taxon>Sordariomycetidae</taxon>
        <taxon>Diaporthales</taxon>
        <taxon>Cytosporaceae</taxon>
        <taxon>Cytospora</taxon>
    </lineage>
</organism>
<proteinExistence type="inferred from homology"/>
<name>A0A194UMQ9_CYTMA</name>
<feature type="transmembrane region" description="Helical" evidence="7">
    <location>
        <begin position="140"/>
        <end position="165"/>
    </location>
</feature>
<evidence type="ECO:0000256" key="1">
    <source>
        <dbReference type="ARBA" id="ARBA00004141"/>
    </source>
</evidence>